<dbReference type="AlphaFoldDB" id="M1DY35"/>
<protein>
    <recommendedName>
        <fullName evidence="4">Integrase core domain containing protein</fullName>
    </recommendedName>
</protein>
<reference evidence="2" key="2">
    <citation type="submission" date="2015-06" db="UniProtKB">
        <authorList>
            <consortium name="EnsemblPlants"/>
        </authorList>
    </citation>
    <scope>IDENTIFICATION</scope>
    <source>
        <strain evidence="2">DM1-3 516 R44</strain>
    </source>
</reference>
<dbReference type="InParanoid" id="M1DY35"/>
<keyword evidence="3" id="KW-1185">Reference proteome</keyword>
<evidence type="ECO:0000256" key="1">
    <source>
        <dbReference type="SAM" id="MobiDB-lite"/>
    </source>
</evidence>
<dbReference type="HOGENOM" id="CLU_029307_12_2_1"/>
<dbReference type="PANTHER" id="PTHR33180:SF31">
    <property type="entry name" value="POLYPROTEIN PROTEIN"/>
    <property type="match status" value="1"/>
</dbReference>
<evidence type="ECO:0000313" key="2">
    <source>
        <dbReference type="EnsemblPlants" id="PGSC0003DMT400096280"/>
    </source>
</evidence>
<evidence type="ECO:0008006" key="4">
    <source>
        <dbReference type="Google" id="ProtNLM"/>
    </source>
</evidence>
<dbReference type="PANTHER" id="PTHR33180">
    <property type="entry name" value="PHOTOSYSTEM II CP43 REACTION CENTER PROTEIN"/>
    <property type="match status" value="1"/>
</dbReference>
<accession>M1DY35</accession>
<reference evidence="3" key="1">
    <citation type="journal article" date="2011" name="Nature">
        <title>Genome sequence and analysis of the tuber crop potato.</title>
        <authorList>
            <consortium name="The Potato Genome Sequencing Consortium"/>
        </authorList>
    </citation>
    <scope>NUCLEOTIDE SEQUENCE [LARGE SCALE GENOMIC DNA]</scope>
    <source>
        <strain evidence="3">cv. DM1-3 516 R44</strain>
    </source>
</reference>
<dbReference type="EnsemblPlants" id="PGSC0003DMT400096280">
    <property type="protein sequence ID" value="PGSC0003DMT400096280"/>
    <property type="gene ID" value="PGSC0003DMG400045851"/>
</dbReference>
<feature type="region of interest" description="Disordered" evidence="1">
    <location>
        <begin position="279"/>
        <end position="314"/>
    </location>
</feature>
<feature type="region of interest" description="Disordered" evidence="1">
    <location>
        <begin position="51"/>
        <end position="131"/>
    </location>
</feature>
<proteinExistence type="predicted"/>
<sequence length="343" mass="36974">MLYMLVYSITVGEKPEVAEDTRQLAESLLDHHSSAPLNPFCTVTFDMARSKVAGRNKPPRGKAKGITLNKDAAASKNKSTKLSTIGGKGKDEGKAPASPEESSDSDGIYDTYLTTSESEGDHHKPQTMASDDDELVAAQRAELRSKKLNDPSRIQTPQVSPPLPVPKQAMVLAPSIQGPPPKSMNILKTEGLRTILEEKRLSMDGVINSAYSALIHQRKKQAVAFKVDDYVVVRGWKVPRDAKKKVEVIPTSSTDIRRIEAEYLKDQAEKMQKVAPVEPSPIVDTDSIPVEASLPTPTPRPSGTPCVVSSDVPSSSVAALPPRPAVVAVSQISITQASLLRIG</sequence>
<dbReference type="PaxDb" id="4113-PGSC0003DMT400096280"/>
<evidence type="ECO:0000313" key="3">
    <source>
        <dbReference type="Proteomes" id="UP000011115"/>
    </source>
</evidence>
<dbReference type="Proteomes" id="UP000011115">
    <property type="component" value="Unassembled WGS sequence"/>
</dbReference>
<dbReference type="Gramene" id="PGSC0003DMT400096280">
    <property type="protein sequence ID" value="PGSC0003DMT400096280"/>
    <property type="gene ID" value="PGSC0003DMG400045851"/>
</dbReference>
<name>M1DY35_SOLTU</name>
<feature type="compositionally biased region" description="Basic residues" evidence="1">
    <location>
        <begin position="52"/>
        <end position="63"/>
    </location>
</feature>
<organism evidence="2 3">
    <name type="scientific">Solanum tuberosum</name>
    <name type="common">Potato</name>
    <dbReference type="NCBI Taxonomy" id="4113"/>
    <lineage>
        <taxon>Eukaryota</taxon>
        <taxon>Viridiplantae</taxon>
        <taxon>Streptophyta</taxon>
        <taxon>Embryophyta</taxon>
        <taxon>Tracheophyta</taxon>
        <taxon>Spermatophyta</taxon>
        <taxon>Magnoliopsida</taxon>
        <taxon>eudicotyledons</taxon>
        <taxon>Gunneridae</taxon>
        <taxon>Pentapetalae</taxon>
        <taxon>asterids</taxon>
        <taxon>lamiids</taxon>
        <taxon>Solanales</taxon>
        <taxon>Solanaceae</taxon>
        <taxon>Solanoideae</taxon>
        <taxon>Solaneae</taxon>
        <taxon>Solanum</taxon>
    </lineage>
</organism>